<dbReference type="InterPro" id="IPR006083">
    <property type="entry name" value="PRK/URK"/>
</dbReference>
<gene>
    <name evidence="2" type="ORF">GNLVRS02_ARAD1D20812g</name>
</gene>
<dbReference type="PANTHER" id="PTHR10285">
    <property type="entry name" value="URIDINE KINASE"/>
    <property type="match status" value="1"/>
</dbReference>
<dbReference type="EMBL" id="HG937694">
    <property type="protein sequence ID" value="CDP37847.1"/>
    <property type="molecule type" value="Genomic_DNA"/>
</dbReference>
<dbReference type="SUPFAM" id="SSF52540">
    <property type="entry name" value="P-loop containing nucleoside triphosphate hydrolases"/>
    <property type="match status" value="1"/>
</dbReference>
<accession>A0A060TG69</accession>
<dbReference type="PhylomeDB" id="A0A060TG69"/>
<organism evidence="2">
    <name type="scientific">Blastobotrys adeninivorans</name>
    <name type="common">Yeast</name>
    <name type="synonym">Arxula adeninivorans</name>
    <dbReference type="NCBI Taxonomy" id="409370"/>
    <lineage>
        <taxon>Eukaryota</taxon>
        <taxon>Fungi</taxon>
        <taxon>Dikarya</taxon>
        <taxon>Ascomycota</taxon>
        <taxon>Saccharomycotina</taxon>
        <taxon>Dipodascomycetes</taxon>
        <taxon>Dipodascales</taxon>
        <taxon>Trichomonascaceae</taxon>
        <taxon>Blastobotrys</taxon>
    </lineage>
</organism>
<dbReference type="Gene3D" id="3.40.50.300">
    <property type="entry name" value="P-loop containing nucleotide triphosphate hydrolases"/>
    <property type="match status" value="2"/>
</dbReference>
<dbReference type="GO" id="GO:0016301">
    <property type="term" value="F:kinase activity"/>
    <property type="evidence" value="ECO:0007669"/>
    <property type="project" value="InterPro"/>
</dbReference>
<proteinExistence type="predicted"/>
<protein>
    <submittedName>
        <fullName evidence="2">ARAD1D20812p</fullName>
    </submittedName>
</protein>
<evidence type="ECO:0000313" key="2">
    <source>
        <dbReference type="EMBL" id="CDP37847.1"/>
    </source>
</evidence>
<dbReference type="Pfam" id="PF00485">
    <property type="entry name" value="PRK"/>
    <property type="match status" value="1"/>
</dbReference>
<dbReference type="GO" id="GO:0005524">
    <property type="term" value="F:ATP binding"/>
    <property type="evidence" value="ECO:0007669"/>
    <property type="project" value="InterPro"/>
</dbReference>
<reference evidence="2" key="2">
    <citation type="submission" date="2014-06" db="EMBL/GenBank/DDBJ databases">
        <title>The complete genome of Blastobotrys (Arxula) adeninivorans LS3 - a yeast of biotechnological interest.</title>
        <authorList>
            <person name="Kunze G."/>
            <person name="Gaillardin C."/>
            <person name="Czernicka M."/>
            <person name="Durrens P."/>
            <person name="Martin T."/>
            <person name="Boer E."/>
            <person name="Gabaldon T."/>
            <person name="Cruz J."/>
            <person name="Talla E."/>
            <person name="Marck C."/>
            <person name="Goffeau A."/>
            <person name="Barbe V."/>
            <person name="Baret P."/>
            <person name="Baronian K."/>
            <person name="Beier S."/>
            <person name="Bleykasten C."/>
            <person name="Bode R."/>
            <person name="Casaregola S."/>
            <person name="Despons L."/>
            <person name="Fairhead C."/>
            <person name="Giersberg M."/>
            <person name="Gierski P."/>
            <person name="Hahnel U."/>
            <person name="Hartmann A."/>
            <person name="Jankowska D."/>
            <person name="Jubin C."/>
            <person name="Jung P."/>
            <person name="Lafontaine I."/>
            <person name="Leh-Louis V."/>
            <person name="Lemaire M."/>
            <person name="Marcet-Houben M."/>
            <person name="Mascher M."/>
            <person name="Morel G."/>
            <person name="Richard G.-F."/>
            <person name="Riechen J."/>
            <person name="Sacerdot C."/>
            <person name="Sarkar A."/>
            <person name="Savel G."/>
            <person name="Schacherer J."/>
            <person name="Sherman D."/>
            <person name="Straub M.-L."/>
            <person name="Stein N."/>
            <person name="Thierry A."/>
            <person name="Trautwein-Schult A."/>
            <person name="Westhof E."/>
            <person name="Worch S."/>
            <person name="Dujon B."/>
            <person name="Souciet J.-L."/>
            <person name="Wincker P."/>
            <person name="Scholz U."/>
            <person name="Neuveglise N."/>
        </authorList>
    </citation>
    <scope>NUCLEOTIDE SEQUENCE</scope>
    <source>
        <strain evidence="2">LS3</strain>
    </source>
</reference>
<reference evidence="2" key="1">
    <citation type="submission" date="2014-02" db="EMBL/GenBank/DDBJ databases">
        <authorList>
            <person name="Genoscope - CEA"/>
        </authorList>
    </citation>
    <scope>NUCLEOTIDE SEQUENCE</scope>
    <source>
        <strain evidence="2">LS3</strain>
    </source>
</reference>
<dbReference type="InterPro" id="IPR027417">
    <property type="entry name" value="P-loop_NTPase"/>
</dbReference>
<sequence length="193" mass="21709">MTRPWVVLVAGGHAAGKKTVCKDLVEAVEKLSDGGISLHSDVVHLSDYKVGKRGPKAYDFEKLKQHLDSQEQQMIMVEGLYALYDQQLRDRAVMKVFVDADADTRLSRWILRDTQGDSSKLGDVLEETKDFADVILPRGSEKSGIDLIAAGIYDRIREEAPLSSDYTPMVAEKPINLRRESVQAQNQHYYDLN</sequence>
<feature type="domain" description="Phosphoribulokinase/uridine kinase" evidence="1">
    <location>
        <begin position="48"/>
        <end position="126"/>
    </location>
</feature>
<evidence type="ECO:0000259" key="1">
    <source>
        <dbReference type="Pfam" id="PF00485"/>
    </source>
</evidence>
<dbReference type="AlphaFoldDB" id="A0A060TG69"/>
<name>A0A060TG69_BLAAD</name>